<comment type="subcellular location">
    <subcellularLocation>
        <location evidence="1">Membrane</location>
        <topology evidence="1">Multi-pass membrane protein</topology>
    </subcellularLocation>
</comment>
<comment type="similarity">
    <text evidence="2">Belongs to the ammonium transporter (TC 2.A.49) family. Rh subfamily.</text>
</comment>
<comment type="caution">
    <text evidence="8">The sequence shown here is derived from an EMBL/GenBank/DDBJ whole genome shotgun (WGS) entry which is preliminary data.</text>
</comment>
<dbReference type="PRINTS" id="PR00342">
    <property type="entry name" value="RHESUSRHD"/>
</dbReference>
<dbReference type="InterPro" id="IPR024041">
    <property type="entry name" value="NH4_transpt_AmtB-like_dom"/>
</dbReference>
<feature type="transmembrane region" description="Helical" evidence="6">
    <location>
        <begin position="168"/>
        <end position="185"/>
    </location>
</feature>
<gene>
    <name evidence="8" type="ORF">LSH36_1293g00030</name>
</gene>
<dbReference type="PANTHER" id="PTHR11730">
    <property type="entry name" value="AMMONIUM TRANSPORTER"/>
    <property type="match status" value="1"/>
</dbReference>
<proteinExistence type="inferred from homology"/>
<keyword evidence="5 6" id="KW-0472">Membrane</keyword>
<protein>
    <recommendedName>
        <fullName evidence="7">Ammonium transporter AmtB-like domain-containing protein</fullName>
    </recommendedName>
</protein>
<feature type="transmembrane region" description="Helical" evidence="6">
    <location>
        <begin position="130"/>
        <end position="147"/>
    </location>
</feature>
<evidence type="ECO:0000256" key="6">
    <source>
        <dbReference type="SAM" id="Phobius"/>
    </source>
</evidence>
<keyword evidence="3 6" id="KW-0812">Transmembrane</keyword>
<dbReference type="SUPFAM" id="SSF111352">
    <property type="entry name" value="Ammonium transporter"/>
    <property type="match status" value="1"/>
</dbReference>
<dbReference type="Pfam" id="PF00909">
    <property type="entry name" value="Ammonium_transp"/>
    <property type="match status" value="1"/>
</dbReference>
<dbReference type="GO" id="GO:0008519">
    <property type="term" value="F:ammonium channel activity"/>
    <property type="evidence" value="ECO:0007669"/>
    <property type="project" value="InterPro"/>
</dbReference>
<sequence>MGGSMFIHVFGAYFGIVCARVLYTNKTQEASHKETSVYNSDLFAMIGTTFIWIYWPSFNAALAPRGANQHRTVINTYYALTSCTVTSFAISSLVDENGRFHMVHIQNSTLAGAVAVGTLVNMMIQPWGALLVGFMASIVSVLGYRYITPALARARFHDSCGINNLHGMPGLIGSIGGIVATYLATEADYGYSLYEIFPARAPELNSTRYSDMIKVLRVEPGLDRTALSQAAWQGAALGTTLVIAIFGGIVVGLILRLPFLNPPRKDQLFDDTDYWILPEEGFPGSVSVDLSNAQLNNTIISKL</sequence>
<dbReference type="AlphaFoldDB" id="A0AAD9ITC0"/>
<keyword evidence="4 6" id="KW-1133">Transmembrane helix</keyword>
<evidence type="ECO:0000256" key="2">
    <source>
        <dbReference type="ARBA" id="ARBA00011036"/>
    </source>
</evidence>
<dbReference type="GO" id="GO:0005886">
    <property type="term" value="C:plasma membrane"/>
    <property type="evidence" value="ECO:0007669"/>
    <property type="project" value="InterPro"/>
</dbReference>
<evidence type="ECO:0000313" key="9">
    <source>
        <dbReference type="Proteomes" id="UP001208570"/>
    </source>
</evidence>
<feature type="transmembrane region" description="Helical" evidence="6">
    <location>
        <begin position="35"/>
        <end position="55"/>
    </location>
</feature>
<feature type="transmembrane region" description="Helical" evidence="6">
    <location>
        <begin position="6"/>
        <end position="23"/>
    </location>
</feature>
<feature type="domain" description="Ammonium transporter AmtB-like" evidence="7">
    <location>
        <begin position="2"/>
        <end position="257"/>
    </location>
</feature>
<evidence type="ECO:0000256" key="1">
    <source>
        <dbReference type="ARBA" id="ARBA00004141"/>
    </source>
</evidence>
<organism evidence="8 9">
    <name type="scientific">Paralvinella palmiformis</name>
    <dbReference type="NCBI Taxonomy" id="53620"/>
    <lineage>
        <taxon>Eukaryota</taxon>
        <taxon>Metazoa</taxon>
        <taxon>Spiralia</taxon>
        <taxon>Lophotrochozoa</taxon>
        <taxon>Annelida</taxon>
        <taxon>Polychaeta</taxon>
        <taxon>Sedentaria</taxon>
        <taxon>Canalipalpata</taxon>
        <taxon>Terebellida</taxon>
        <taxon>Terebelliformia</taxon>
        <taxon>Alvinellidae</taxon>
        <taxon>Paralvinella</taxon>
    </lineage>
</organism>
<evidence type="ECO:0000313" key="8">
    <source>
        <dbReference type="EMBL" id="KAK2140596.1"/>
    </source>
</evidence>
<feature type="transmembrane region" description="Helical" evidence="6">
    <location>
        <begin position="230"/>
        <end position="255"/>
    </location>
</feature>
<evidence type="ECO:0000259" key="7">
    <source>
        <dbReference type="Pfam" id="PF00909"/>
    </source>
</evidence>
<dbReference type="Gene3D" id="1.10.3430.10">
    <property type="entry name" value="Ammonium transporter AmtB like domains"/>
    <property type="match status" value="1"/>
</dbReference>
<dbReference type="Proteomes" id="UP001208570">
    <property type="component" value="Unassembled WGS sequence"/>
</dbReference>
<reference evidence="8" key="1">
    <citation type="journal article" date="2023" name="Mol. Biol. Evol.">
        <title>Third-Generation Sequencing Reveals the Adaptive Role of the Epigenome in Three Deep-Sea Polychaetes.</title>
        <authorList>
            <person name="Perez M."/>
            <person name="Aroh O."/>
            <person name="Sun Y."/>
            <person name="Lan Y."/>
            <person name="Juniper S.K."/>
            <person name="Young C.R."/>
            <person name="Angers B."/>
            <person name="Qian P.Y."/>
        </authorList>
    </citation>
    <scope>NUCLEOTIDE SEQUENCE</scope>
    <source>
        <strain evidence="8">P08H-3</strain>
    </source>
</reference>
<keyword evidence="9" id="KW-1185">Reference proteome</keyword>
<evidence type="ECO:0000256" key="3">
    <source>
        <dbReference type="ARBA" id="ARBA00022692"/>
    </source>
</evidence>
<accession>A0AAD9ITC0</accession>
<dbReference type="EMBL" id="JAODUP010001293">
    <property type="protein sequence ID" value="KAK2140596.1"/>
    <property type="molecule type" value="Genomic_DNA"/>
</dbReference>
<dbReference type="InterPro" id="IPR002229">
    <property type="entry name" value="RhesusRHD"/>
</dbReference>
<evidence type="ECO:0000256" key="4">
    <source>
        <dbReference type="ARBA" id="ARBA00022989"/>
    </source>
</evidence>
<dbReference type="InterPro" id="IPR029020">
    <property type="entry name" value="Ammonium/urea_transptr"/>
</dbReference>
<dbReference type="GO" id="GO:0097272">
    <property type="term" value="P:ammonium homeostasis"/>
    <property type="evidence" value="ECO:0007669"/>
    <property type="project" value="TreeGrafter"/>
</dbReference>
<name>A0AAD9ITC0_9ANNE</name>
<dbReference type="PANTHER" id="PTHR11730:SF60">
    <property type="entry name" value="RH50, ISOFORM D"/>
    <property type="match status" value="1"/>
</dbReference>
<evidence type="ECO:0000256" key="5">
    <source>
        <dbReference type="ARBA" id="ARBA00023136"/>
    </source>
</evidence>